<dbReference type="Proteomes" id="UP001476247">
    <property type="component" value="Unassembled WGS sequence"/>
</dbReference>
<sequence length="103" mass="11472">MSTSQPPDAFSKTLESKPRASYIQHLHTEESGHGSTVNRLSRVFETSSHLEKPKPIPPSKPPSLRPKSAAVEPESIIDQTPIAFKDIRARFQQESTVPIKQVK</sequence>
<keyword evidence="3" id="KW-1185">Reference proteome</keyword>
<comment type="caution">
    <text evidence="2">The sequence shown here is derived from an EMBL/GenBank/DDBJ whole genome shotgun (WGS) entry which is preliminary data.</text>
</comment>
<reference evidence="2 3" key="1">
    <citation type="submission" date="2024-04" db="EMBL/GenBank/DDBJ databases">
        <title>genome sequences of Mucor flavus KT1a and Helicostylum pulchrum KT1b strains isolation_sourced from the surface of a dry-aged beef.</title>
        <authorList>
            <person name="Toyotome T."/>
            <person name="Hosono M."/>
            <person name="Torimaru M."/>
            <person name="Fukuda K."/>
            <person name="Mikami N."/>
        </authorList>
    </citation>
    <scope>NUCLEOTIDE SEQUENCE [LARGE SCALE GENOMIC DNA]</scope>
    <source>
        <strain evidence="2 3">KT1b</strain>
    </source>
</reference>
<feature type="region of interest" description="Disordered" evidence="1">
    <location>
        <begin position="45"/>
        <end position="69"/>
    </location>
</feature>
<name>A0ABP9XN86_9FUNG</name>
<gene>
    <name evidence="2" type="ORF">HPULCUR_001631</name>
</gene>
<accession>A0ABP9XN86</accession>
<evidence type="ECO:0000256" key="1">
    <source>
        <dbReference type="SAM" id="MobiDB-lite"/>
    </source>
</evidence>
<protein>
    <submittedName>
        <fullName evidence="2">Uncharacterized protein</fullName>
    </submittedName>
</protein>
<evidence type="ECO:0000313" key="2">
    <source>
        <dbReference type="EMBL" id="GAA5796261.1"/>
    </source>
</evidence>
<proteinExistence type="predicted"/>
<evidence type="ECO:0000313" key="3">
    <source>
        <dbReference type="Proteomes" id="UP001476247"/>
    </source>
</evidence>
<dbReference type="EMBL" id="BAABUJ010000005">
    <property type="protein sequence ID" value="GAA5796261.1"/>
    <property type="molecule type" value="Genomic_DNA"/>
</dbReference>
<organism evidence="2 3">
    <name type="scientific">Helicostylum pulchrum</name>
    <dbReference type="NCBI Taxonomy" id="562976"/>
    <lineage>
        <taxon>Eukaryota</taxon>
        <taxon>Fungi</taxon>
        <taxon>Fungi incertae sedis</taxon>
        <taxon>Mucoromycota</taxon>
        <taxon>Mucoromycotina</taxon>
        <taxon>Mucoromycetes</taxon>
        <taxon>Mucorales</taxon>
        <taxon>Mucorineae</taxon>
        <taxon>Mucoraceae</taxon>
        <taxon>Helicostylum</taxon>
    </lineage>
</organism>
<feature type="compositionally biased region" description="Pro residues" evidence="1">
    <location>
        <begin position="55"/>
        <end position="64"/>
    </location>
</feature>